<sequence>MVRAESINIAKNLVAQGKTAGEIWSFFSSFDPETLDLYWKTPRRNITEFIETCAKTLPLQQPVVDVGCGERSYKPEITDALGLDVHYIALDHWIRNSCVNRSRLLNLVGKAENIPLLDESAGTVICSEVLEHVNDDQKTVREMYRILKAEGRLVLTLPGRDIPKHEKLPYQIDYRRYGLGQTREILSNCGFLDIQINEKYLWELQINILVVAKK</sequence>
<dbReference type="Gene3D" id="3.40.50.150">
    <property type="entry name" value="Vaccinia Virus protein VP39"/>
    <property type="match status" value="1"/>
</dbReference>
<organism evidence="2 3">
    <name type="scientific">Candidatus Shapirobacteria bacterium CG11_big_fil_rev_8_21_14_0_20_40_12</name>
    <dbReference type="NCBI Taxonomy" id="1974889"/>
    <lineage>
        <taxon>Bacteria</taxon>
        <taxon>Candidatus Shapironibacteriota</taxon>
    </lineage>
</organism>
<reference evidence="2 3" key="1">
    <citation type="submission" date="2017-09" db="EMBL/GenBank/DDBJ databases">
        <title>Depth-based differentiation of microbial function through sediment-hosted aquifers and enrichment of novel symbionts in the deep terrestrial subsurface.</title>
        <authorList>
            <person name="Probst A.J."/>
            <person name="Ladd B."/>
            <person name="Jarett J.K."/>
            <person name="Geller-Mcgrath D.E."/>
            <person name="Sieber C.M."/>
            <person name="Emerson J.B."/>
            <person name="Anantharaman K."/>
            <person name="Thomas B.C."/>
            <person name="Malmstrom R."/>
            <person name="Stieglmeier M."/>
            <person name="Klingl A."/>
            <person name="Woyke T."/>
            <person name="Ryan C.M."/>
            <person name="Banfield J.F."/>
        </authorList>
    </citation>
    <scope>NUCLEOTIDE SEQUENCE [LARGE SCALE GENOMIC DNA]</scope>
    <source>
        <strain evidence="2">CG11_big_fil_rev_8_21_14_0_20_40_12</strain>
    </source>
</reference>
<dbReference type="Pfam" id="PF08241">
    <property type="entry name" value="Methyltransf_11"/>
    <property type="match status" value="1"/>
</dbReference>
<feature type="domain" description="Methyltransferase type 11" evidence="1">
    <location>
        <begin position="64"/>
        <end position="155"/>
    </location>
</feature>
<evidence type="ECO:0000313" key="2">
    <source>
        <dbReference type="EMBL" id="PIQ70079.1"/>
    </source>
</evidence>
<evidence type="ECO:0000259" key="1">
    <source>
        <dbReference type="Pfam" id="PF08241"/>
    </source>
</evidence>
<evidence type="ECO:0000313" key="3">
    <source>
        <dbReference type="Proteomes" id="UP000231371"/>
    </source>
</evidence>
<dbReference type="GO" id="GO:0008757">
    <property type="term" value="F:S-adenosylmethionine-dependent methyltransferase activity"/>
    <property type="evidence" value="ECO:0007669"/>
    <property type="project" value="InterPro"/>
</dbReference>
<protein>
    <recommendedName>
        <fullName evidence="1">Methyltransferase type 11 domain-containing protein</fullName>
    </recommendedName>
</protein>
<dbReference type="Proteomes" id="UP000231371">
    <property type="component" value="Unassembled WGS sequence"/>
</dbReference>
<proteinExistence type="predicted"/>
<dbReference type="InterPro" id="IPR029063">
    <property type="entry name" value="SAM-dependent_MTases_sf"/>
</dbReference>
<dbReference type="EMBL" id="PCVI01000038">
    <property type="protein sequence ID" value="PIQ70079.1"/>
    <property type="molecule type" value="Genomic_DNA"/>
</dbReference>
<name>A0A2H0KFQ6_9BACT</name>
<gene>
    <name evidence="2" type="ORF">COV89_02445</name>
</gene>
<accession>A0A2H0KFQ6</accession>
<dbReference type="SUPFAM" id="SSF53335">
    <property type="entry name" value="S-adenosyl-L-methionine-dependent methyltransferases"/>
    <property type="match status" value="1"/>
</dbReference>
<dbReference type="InterPro" id="IPR013216">
    <property type="entry name" value="Methyltransf_11"/>
</dbReference>
<comment type="caution">
    <text evidence="2">The sequence shown here is derived from an EMBL/GenBank/DDBJ whole genome shotgun (WGS) entry which is preliminary data.</text>
</comment>
<dbReference type="AlphaFoldDB" id="A0A2H0KFQ6"/>